<dbReference type="AlphaFoldDB" id="A0A6J3RVE7"/>
<gene>
    <name evidence="11" type="primary">HPS5</name>
</gene>
<feature type="domain" description="HPS5 TPR" evidence="9">
    <location>
        <begin position="815"/>
        <end position="1037"/>
    </location>
</feature>
<dbReference type="GO" id="GO:0005829">
    <property type="term" value="C:cytosol"/>
    <property type="evidence" value="ECO:0007669"/>
    <property type="project" value="UniProtKB-SubCell"/>
</dbReference>
<evidence type="ECO:0000256" key="2">
    <source>
        <dbReference type="ARBA" id="ARBA00010697"/>
    </source>
</evidence>
<comment type="subunit">
    <text evidence="6">Component of the biogenesis of lysosome-related organelles complex-2 (or BLOC2) composed of HPS3, HPS5 and HPS6.</text>
</comment>
<reference evidence="11" key="1">
    <citation type="submission" date="2025-08" db="UniProtKB">
        <authorList>
            <consortium name="RefSeq"/>
        </authorList>
    </citation>
    <scope>IDENTIFICATION</scope>
    <source>
        <tissue evidence="11">Spleen</tissue>
    </source>
</reference>
<evidence type="ECO:0000313" key="10">
    <source>
        <dbReference type="Proteomes" id="UP000245320"/>
    </source>
</evidence>
<evidence type="ECO:0000256" key="5">
    <source>
        <dbReference type="ARBA" id="ARBA00057536"/>
    </source>
</evidence>
<dbReference type="GO" id="GO:0031084">
    <property type="term" value="C:BLOC-2 complex"/>
    <property type="evidence" value="ECO:0007669"/>
    <property type="project" value="UniProtKB-UniRule"/>
</dbReference>
<comment type="subcellular location">
    <subcellularLocation>
        <location evidence="1 6">Cytoplasm</location>
        <location evidence="1 6">Cytosol</location>
    </subcellularLocation>
</comment>
<dbReference type="FunFam" id="2.130.10.10:FF:000358">
    <property type="entry name" value="Hermansky-Pudlak syndrome 5 protein homolog"/>
    <property type="match status" value="1"/>
</dbReference>
<dbReference type="PANTHER" id="PTHR23287">
    <property type="entry name" value="RUBY-EYE2-LIKE PROTEIN"/>
    <property type="match status" value="1"/>
</dbReference>
<evidence type="ECO:0000313" key="11">
    <source>
        <dbReference type="RefSeq" id="XP_033718500.1"/>
    </source>
</evidence>
<name>A0A6J3RVE7_TURTR</name>
<evidence type="ECO:0000259" key="8">
    <source>
        <dbReference type="Pfam" id="PF23756"/>
    </source>
</evidence>
<dbReference type="InterPro" id="IPR056445">
    <property type="entry name" value="TPR_HPS5"/>
</dbReference>
<evidence type="ECO:0000256" key="7">
    <source>
        <dbReference type="SAM" id="MobiDB-lite"/>
    </source>
</evidence>
<dbReference type="GO" id="GO:0048066">
    <property type="term" value="P:developmental pigmentation"/>
    <property type="evidence" value="ECO:0007669"/>
    <property type="project" value="TreeGrafter"/>
</dbReference>
<proteinExistence type="inferred from homology"/>
<evidence type="ECO:0000256" key="6">
    <source>
        <dbReference type="PIRNR" id="PIRNR037475"/>
    </source>
</evidence>
<dbReference type="RefSeq" id="XP_033718500.1">
    <property type="nucleotide sequence ID" value="XM_033862609.1"/>
</dbReference>
<feature type="domain" description="HPS5-like beta-propeller" evidence="8">
    <location>
        <begin position="15"/>
        <end position="345"/>
    </location>
</feature>
<organism evidence="10 11">
    <name type="scientific">Tursiops truncatus</name>
    <name type="common">Atlantic bottle-nosed dolphin</name>
    <name type="synonym">Delphinus truncatus</name>
    <dbReference type="NCBI Taxonomy" id="9739"/>
    <lineage>
        <taxon>Eukaryota</taxon>
        <taxon>Metazoa</taxon>
        <taxon>Chordata</taxon>
        <taxon>Craniata</taxon>
        <taxon>Vertebrata</taxon>
        <taxon>Euteleostomi</taxon>
        <taxon>Mammalia</taxon>
        <taxon>Eutheria</taxon>
        <taxon>Laurasiatheria</taxon>
        <taxon>Artiodactyla</taxon>
        <taxon>Whippomorpha</taxon>
        <taxon>Cetacea</taxon>
        <taxon>Odontoceti</taxon>
        <taxon>Delphinidae</taxon>
        <taxon>Tursiops</taxon>
    </lineage>
</organism>
<feature type="compositionally biased region" description="Basic and acidic residues" evidence="7">
    <location>
        <begin position="564"/>
        <end position="576"/>
    </location>
</feature>
<keyword evidence="10" id="KW-1185">Reference proteome</keyword>
<dbReference type="PIRSF" id="PIRSF037475">
    <property type="entry name" value="BLOC-2_complex_Hps5"/>
    <property type="match status" value="1"/>
</dbReference>
<dbReference type="CTD" id="11234"/>
<dbReference type="InterPro" id="IPR015943">
    <property type="entry name" value="WD40/YVTN_repeat-like_dom_sf"/>
</dbReference>
<dbReference type="InterPro" id="IPR056499">
    <property type="entry name" value="Beta-prop_HPS5-like"/>
</dbReference>
<protein>
    <recommendedName>
        <fullName evidence="6">Hermansky-Pudlak syndrome 5 protein homolog</fullName>
    </recommendedName>
</protein>
<sequence length="1066" mass="120331">MTFVPVIPESYNHVLAEFESLDPLLSALRLDSARLKCTSIAVSRKWLALGSSGGGLNLIQKEGWKHRLFLSHREGTISQVACCLHDDDYVAVATSQGLVVVWELNQERRGKPERIYVSSEHKGRKVTALCWDTAILRVFVGDHMGKVSAIKLNTSKQAKAAAAFVMFPVHTITTVDSCVVQLDYLDGRLLISSLTRCFLCDTEREKFWKIGNKERDGEYGACFFPGRCSASQQPLIYCARPGSRMWEVNFDGEVISTHQFKKLLSSPPLPVINLRSEPQYDHTVGSSQSLSFPKLLHLSEHCVLTWTERGIYIFLPQNVQVLLWSEVKDIQDVAVCKNELFCLHLNGKVSHLSLLSVERCVERLLRRGLWNLAAQTCCLFQNSVIASRGRKTLTIDKLEHLKSQLDLTTYGDLISQLEELILKFEPLDSACSSRRSSISSHESFSILDSGIYRIINSRRGSQSDEDSCSLHSQTLSEDERLKEFTSHQEEDQPDQCCGSHGNEDNVSHASVMFETDKNETFLPFGIPLSFRSPSPLVSLQAVKESVSSFVRKTTEKIGTLHTSPDLKVRPEPRCDEQSCEEDVGPVTCPKEEDTEGKEEVTSQPPEEDKFQELRMATAEAMTKLQDPLVLFEPQSLKMVLQEWLSQLEKTFAMKDFSGISDTGNSSMESNQGMLLLDESKKGILDEEDEKEKRSSLGNEETVDQAVCDSVNSLRESLDDDIFQVCSPCSIPGSLQKDLAEVTTLCLELNVLNSEIKSASRHVDHTLQQCSPEILACQFLKKYFFLLDLKRAKESIKLSYTNSPCVWDTFIEGLKDVMQLCHHHPAQFLAYLDSLVKSRPEDQRSFFLESLLQPESLRLDWLLLAVSHDAPPSTSTMDDEGDPRPHSHLFSWGYSQLILHLIKLPADFTTKEKVTDICRSHGFWPGYLILCLELGRRREAFTNIVYLNDMSLMEGDNGWIPETVEEWKLLLHLVQNKSTKPAPQKSPNGNFSDGPSPINVENVALLLAKVMGPDRAWSLLQECGLTLELSEKFTRTCDILRIAEKRQRALIQSMLEKCDRFLWSQQA</sequence>
<feature type="region of interest" description="Disordered" evidence="7">
    <location>
        <begin position="482"/>
        <end position="503"/>
    </location>
</feature>
<keyword evidence="3 6" id="KW-0963">Cytoplasm</keyword>
<dbReference type="SUPFAM" id="SSF50978">
    <property type="entry name" value="WD40 repeat-like"/>
    <property type="match status" value="1"/>
</dbReference>
<comment type="function">
    <text evidence="5">May regulate the synthesis and function of lysosomes and of highly specialized organelles, such as melanosomes and platelet dense granules. Regulates intracellular vesicular trafficking in fibroblasts. May be involved in the regulation of general functions of integrins.</text>
</comment>
<feature type="region of interest" description="Disordered" evidence="7">
    <location>
        <begin position="562"/>
        <end position="607"/>
    </location>
</feature>
<dbReference type="InterPro" id="IPR036322">
    <property type="entry name" value="WD40_repeat_dom_sf"/>
</dbReference>
<dbReference type="Pfam" id="PF23758">
    <property type="entry name" value="TPR_HPS5"/>
    <property type="match status" value="1"/>
</dbReference>
<dbReference type="Gene3D" id="2.130.10.10">
    <property type="entry name" value="YVTN repeat-like/Quinoprotein amine dehydrogenase"/>
    <property type="match status" value="1"/>
</dbReference>
<accession>A0A6J3RVE7</accession>
<evidence type="ECO:0000256" key="4">
    <source>
        <dbReference type="ARBA" id="ARBA00022553"/>
    </source>
</evidence>
<evidence type="ECO:0000256" key="1">
    <source>
        <dbReference type="ARBA" id="ARBA00004514"/>
    </source>
</evidence>
<evidence type="ECO:0000256" key="3">
    <source>
        <dbReference type="ARBA" id="ARBA00022490"/>
    </source>
</evidence>
<dbReference type="InterPro" id="IPR035431">
    <property type="entry name" value="HPS5"/>
</dbReference>
<dbReference type="Pfam" id="PF23756">
    <property type="entry name" value="Beta-prop_HPS5"/>
    <property type="match status" value="1"/>
</dbReference>
<dbReference type="Proteomes" id="UP000245320">
    <property type="component" value="Chromosome 8"/>
</dbReference>
<dbReference type="PANTHER" id="PTHR23287:SF18">
    <property type="entry name" value="BLOC-2 COMPLEX MEMBER HPS5"/>
    <property type="match status" value="1"/>
</dbReference>
<comment type="similarity">
    <text evidence="2 6">Belongs to the HPS5 family.</text>
</comment>
<keyword evidence="4" id="KW-0597">Phosphoprotein</keyword>
<evidence type="ECO:0000259" key="9">
    <source>
        <dbReference type="Pfam" id="PF23758"/>
    </source>
</evidence>